<dbReference type="AlphaFoldDB" id="A0A8B8AS12"/>
<keyword evidence="2" id="KW-1185">Reference proteome</keyword>
<protein>
    <submittedName>
        <fullName evidence="3">Uncharacterized protein LOC111104513</fullName>
    </submittedName>
</protein>
<keyword evidence="1" id="KW-0732">Signal</keyword>
<accession>A0A8B8AS12</accession>
<dbReference type="KEGG" id="cvn:111104513"/>
<proteinExistence type="predicted"/>
<reference evidence="3" key="2">
    <citation type="submission" date="2025-08" db="UniProtKB">
        <authorList>
            <consortium name="RefSeq"/>
        </authorList>
    </citation>
    <scope>IDENTIFICATION</scope>
    <source>
        <tissue evidence="3">Whole sample</tissue>
    </source>
</reference>
<feature type="signal peptide" evidence="1">
    <location>
        <begin position="1"/>
        <end position="23"/>
    </location>
</feature>
<evidence type="ECO:0000313" key="3">
    <source>
        <dbReference type="RefSeq" id="XP_022294217.1"/>
    </source>
</evidence>
<evidence type="ECO:0000256" key="1">
    <source>
        <dbReference type="SAM" id="SignalP"/>
    </source>
</evidence>
<name>A0A8B8AS12_CRAVI</name>
<sequence>MAIMYRTVLQSFWVLTFCATVLGAFSVQKFCENACNRGLGGNLCRCNGFHFAGKRTFLEDVLPVPNSYSSFTNEEPVNRREQVPGTFTDDLEQRGTNSRADNLSTIDKIRETKMFIQWLLNNVRLFKSEVPEKHLNTYGIENNRLNP</sequence>
<dbReference type="GeneID" id="111104513"/>
<dbReference type="RefSeq" id="XP_022294217.1">
    <property type="nucleotide sequence ID" value="XM_022438509.1"/>
</dbReference>
<evidence type="ECO:0000313" key="2">
    <source>
        <dbReference type="Proteomes" id="UP000694844"/>
    </source>
</evidence>
<organism evidence="2 3">
    <name type="scientific">Crassostrea virginica</name>
    <name type="common">Eastern oyster</name>
    <dbReference type="NCBI Taxonomy" id="6565"/>
    <lineage>
        <taxon>Eukaryota</taxon>
        <taxon>Metazoa</taxon>
        <taxon>Spiralia</taxon>
        <taxon>Lophotrochozoa</taxon>
        <taxon>Mollusca</taxon>
        <taxon>Bivalvia</taxon>
        <taxon>Autobranchia</taxon>
        <taxon>Pteriomorphia</taxon>
        <taxon>Ostreida</taxon>
        <taxon>Ostreoidea</taxon>
        <taxon>Ostreidae</taxon>
        <taxon>Crassostrea</taxon>
    </lineage>
</organism>
<dbReference type="Proteomes" id="UP000694844">
    <property type="component" value="Chromosome 1"/>
</dbReference>
<dbReference type="OrthoDB" id="6161292at2759"/>
<reference evidence="2" key="1">
    <citation type="submission" date="2024-06" db="UniProtKB">
        <authorList>
            <consortium name="RefSeq"/>
        </authorList>
    </citation>
    <scope>NUCLEOTIDE SEQUENCE [LARGE SCALE GENOMIC DNA]</scope>
</reference>
<feature type="chain" id="PRO_5034449066" evidence="1">
    <location>
        <begin position="24"/>
        <end position="147"/>
    </location>
</feature>
<gene>
    <name evidence="3" type="primary">LOC111104513</name>
</gene>